<feature type="domain" description="Peptidoglycan beta-N-acetylmuramidase NamZ C-terminal" evidence="2">
    <location>
        <begin position="225"/>
        <end position="378"/>
    </location>
</feature>
<evidence type="ECO:0000259" key="2">
    <source>
        <dbReference type="Pfam" id="PF20732"/>
    </source>
</evidence>
<organism evidence="3 4">
    <name type="scientific">Butyrivibrio proteoclasticus</name>
    <dbReference type="NCBI Taxonomy" id="43305"/>
    <lineage>
        <taxon>Bacteria</taxon>
        <taxon>Bacillati</taxon>
        <taxon>Bacillota</taxon>
        <taxon>Clostridia</taxon>
        <taxon>Lachnospirales</taxon>
        <taxon>Lachnospiraceae</taxon>
        <taxon>Butyrivibrio</taxon>
    </lineage>
</organism>
<dbReference type="Pfam" id="PF07075">
    <property type="entry name" value="NamZ_N"/>
    <property type="match status" value="1"/>
</dbReference>
<dbReference type="InterPro" id="IPR048503">
    <property type="entry name" value="NamZ_C"/>
</dbReference>
<sequence>MVLCGADRLEEYRDVFQGGRVGLITTPTGRRIDGKSTIDALKEICDLQVLFGAEHGIRGDIEDAATVKGFHDKATGLPVYSLYEGQRRRMTEEMLDLFDIIVYDIQDVGSRYYTFISSLKNVIEDCAKRGKKIVVLDRPNPLGGVAIEGNVLPKEEFSFVGCYSLPVRYGLTPGEFANMVNEEEKLGADITVIPCKGWQRAALFPETGLNWIMPSPNIPTFETALVYVGTCLIEGTNASEGRGTANPFSVIGASYIKESEKLAKEFNGRRLEGFVATPYFFNPYTSKHSGRHCGGIHIHITDREKAKPFEMGITLLEILDRAYDEFEFLPPVAGRDKPFIQLLSGMPLDKGFKAAEIIEKIKQEQEEFQIRKNEYHIYD</sequence>
<dbReference type="RefSeq" id="WP_074888555.1">
    <property type="nucleotide sequence ID" value="NZ_FOXO01000016.1"/>
</dbReference>
<protein>
    <submittedName>
        <fullName evidence="3">Uncharacterized conserved protein YbbC, DUF1343 family</fullName>
    </submittedName>
</protein>
<reference evidence="4" key="1">
    <citation type="submission" date="2016-10" db="EMBL/GenBank/DDBJ databases">
        <authorList>
            <person name="Varghese N."/>
            <person name="Submissions S."/>
        </authorList>
    </citation>
    <scope>NUCLEOTIDE SEQUENCE [LARGE SCALE GENOMIC DNA]</scope>
    <source>
        <strain evidence="4">P18</strain>
    </source>
</reference>
<evidence type="ECO:0000259" key="1">
    <source>
        <dbReference type="Pfam" id="PF07075"/>
    </source>
</evidence>
<feature type="domain" description="Peptidoglycan beta-N-acetylmuramidase NamZ N-terminal" evidence="1">
    <location>
        <begin position="21"/>
        <end position="221"/>
    </location>
</feature>
<dbReference type="GO" id="GO:0033922">
    <property type="term" value="F:peptidoglycan beta-N-acetylmuramidase activity"/>
    <property type="evidence" value="ECO:0007669"/>
    <property type="project" value="InterPro"/>
</dbReference>
<dbReference type="InterPro" id="IPR048502">
    <property type="entry name" value="NamZ_N"/>
</dbReference>
<name>A0A1I5VA15_9FIRM</name>
<gene>
    <name evidence="3" type="ORF">SAMN04487928_11620</name>
</gene>
<dbReference type="AlphaFoldDB" id="A0A1I5VA15"/>
<dbReference type="Proteomes" id="UP000182624">
    <property type="component" value="Unassembled WGS sequence"/>
</dbReference>
<proteinExistence type="predicted"/>
<dbReference type="PIRSF" id="PIRSF016719">
    <property type="entry name" value="UCP016719"/>
    <property type="match status" value="1"/>
</dbReference>
<evidence type="ECO:0000313" key="3">
    <source>
        <dbReference type="EMBL" id="SFQ03776.1"/>
    </source>
</evidence>
<dbReference type="PANTHER" id="PTHR42915:SF1">
    <property type="entry name" value="PEPTIDOGLYCAN BETA-N-ACETYLMURAMIDASE NAMZ"/>
    <property type="match status" value="1"/>
</dbReference>
<dbReference type="PANTHER" id="PTHR42915">
    <property type="entry name" value="HYPOTHETICAL 460 KDA PROTEIN IN FEUA-SIGW INTERGENIC REGION [PRECURSOR]"/>
    <property type="match status" value="1"/>
</dbReference>
<dbReference type="OrthoDB" id="9801061at2"/>
<dbReference type="Pfam" id="PF20732">
    <property type="entry name" value="NamZ_C"/>
    <property type="match status" value="1"/>
</dbReference>
<dbReference type="EMBL" id="FOXO01000016">
    <property type="protein sequence ID" value="SFQ03776.1"/>
    <property type="molecule type" value="Genomic_DNA"/>
</dbReference>
<evidence type="ECO:0000313" key="4">
    <source>
        <dbReference type="Proteomes" id="UP000182624"/>
    </source>
</evidence>
<dbReference type="Gene3D" id="3.90.1150.140">
    <property type="match status" value="1"/>
</dbReference>
<dbReference type="InterPro" id="IPR008302">
    <property type="entry name" value="NamZ"/>
</dbReference>
<accession>A0A1I5VA15</accession>
<dbReference type="Gene3D" id="3.40.50.12170">
    <property type="entry name" value="Uncharacterised protein PF07075, DUF1343"/>
    <property type="match status" value="1"/>
</dbReference>
<keyword evidence="4" id="KW-1185">Reference proteome</keyword>